<gene>
    <name evidence="2" type="ORF">GCM10010521_39280</name>
</gene>
<evidence type="ECO:0000313" key="3">
    <source>
        <dbReference type="Proteomes" id="UP001500893"/>
    </source>
</evidence>
<reference evidence="3" key="1">
    <citation type="journal article" date="2019" name="Int. J. Syst. Evol. Microbiol.">
        <title>The Global Catalogue of Microorganisms (GCM) 10K type strain sequencing project: providing services to taxonomists for standard genome sequencing and annotation.</title>
        <authorList>
            <consortium name="The Broad Institute Genomics Platform"/>
            <consortium name="The Broad Institute Genome Sequencing Center for Infectious Disease"/>
            <person name="Wu L."/>
            <person name="Ma J."/>
        </authorList>
    </citation>
    <scope>NUCLEOTIDE SEQUENCE [LARGE SCALE GENOMIC DNA]</scope>
    <source>
        <strain evidence="3">JCM 11574</strain>
    </source>
</reference>
<evidence type="ECO:0000256" key="1">
    <source>
        <dbReference type="SAM" id="SignalP"/>
    </source>
</evidence>
<proteinExistence type="predicted"/>
<organism evidence="2 3">
    <name type="scientific">Streptomyces rameus</name>
    <dbReference type="NCBI Taxonomy" id="68261"/>
    <lineage>
        <taxon>Bacteria</taxon>
        <taxon>Bacillati</taxon>
        <taxon>Actinomycetota</taxon>
        <taxon>Actinomycetes</taxon>
        <taxon>Kitasatosporales</taxon>
        <taxon>Streptomycetaceae</taxon>
        <taxon>Streptomyces</taxon>
    </lineage>
</organism>
<dbReference type="Proteomes" id="UP001500893">
    <property type="component" value="Unassembled WGS sequence"/>
</dbReference>
<keyword evidence="3" id="KW-1185">Reference proteome</keyword>
<protein>
    <submittedName>
        <fullName evidence="2">Uncharacterized protein</fullName>
    </submittedName>
</protein>
<accession>A0ABP6NIU5</accession>
<feature type="signal peptide" evidence="1">
    <location>
        <begin position="1"/>
        <end position="18"/>
    </location>
</feature>
<feature type="chain" id="PRO_5046296222" evidence="1">
    <location>
        <begin position="19"/>
        <end position="111"/>
    </location>
</feature>
<evidence type="ECO:0000313" key="2">
    <source>
        <dbReference type="EMBL" id="GAA3148037.1"/>
    </source>
</evidence>
<comment type="caution">
    <text evidence="2">The sequence shown here is derived from an EMBL/GenBank/DDBJ whole genome shotgun (WGS) entry which is preliminary data.</text>
</comment>
<dbReference type="EMBL" id="BAAAVM010000049">
    <property type="protein sequence ID" value="GAA3148037.1"/>
    <property type="molecule type" value="Genomic_DNA"/>
</dbReference>
<sequence>MEAVLVAAAAVVAPAASAAWAGAASAARAATDTAVAEMRRAQGRVVIVGVLSRPYVMSVRGRNVRGMILGESGARGTVGLLEGRCLEVCVTFLRAPVSVAGDKRHRRNVRY</sequence>
<name>A0ABP6NIU5_9ACTN</name>
<keyword evidence="1" id="KW-0732">Signal</keyword>